<evidence type="ECO:0000256" key="3">
    <source>
        <dbReference type="ARBA" id="ARBA00022898"/>
    </source>
</evidence>
<organism evidence="6 7">
    <name type="scientific">Tectimicrobiota bacterium</name>
    <dbReference type="NCBI Taxonomy" id="2528274"/>
    <lineage>
        <taxon>Bacteria</taxon>
        <taxon>Pseudomonadati</taxon>
        <taxon>Nitrospinota/Tectimicrobiota group</taxon>
        <taxon>Candidatus Tectimicrobiota</taxon>
    </lineage>
</organism>
<dbReference type="CDD" id="cd01562">
    <property type="entry name" value="Thr-dehyd"/>
    <property type="match status" value="1"/>
</dbReference>
<accession>A0A937W0F5</accession>
<evidence type="ECO:0000256" key="4">
    <source>
        <dbReference type="ARBA" id="ARBA00023239"/>
    </source>
</evidence>
<dbReference type="Pfam" id="PF00291">
    <property type="entry name" value="PALP"/>
    <property type="match status" value="1"/>
</dbReference>
<sequence length="322" mass="34437">MISLAQVEAAQKHVYAHMRPTPLIHYPLLSQEMGFQAYIKHENHTPIGAFKIRGGLNLMAHLAQQKVPGVITVTRGNHGQSVALAASFYQIPATIVVPVGNNPEKNALMRAQGAELIEHGRDFDEARAVVEELQQARGLYYVHPANEPLLVHGVGTYWLEVLHDLPAPDVALVPVGGGSGVCAAITVLKALHPATRIVGVQAANAPAVFNSWTSKQLCETESANTFADGLATRVAFAMPLRIMQEGLDAMVLVSEDDMRAAIVQLLRTTHNLAEGAGAAAVAAAWQLRESLAGQKVVMVLSGGNIDLATLRWVLSQDSNHAA</sequence>
<evidence type="ECO:0000313" key="6">
    <source>
        <dbReference type="EMBL" id="MBM3223042.1"/>
    </source>
</evidence>
<evidence type="ECO:0000256" key="1">
    <source>
        <dbReference type="ARBA" id="ARBA00001933"/>
    </source>
</evidence>
<dbReference type="AlphaFoldDB" id="A0A937W0F5"/>
<dbReference type="NCBIfam" id="NF004771">
    <property type="entry name" value="PRK06110.1"/>
    <property type="match status" value="1"/>
</dbReference>
<keyword evidence="4" id="KW-0456">Lyase</keyword>
<comment type="caution">
    <text evidence="6">The sequence shown here is derived from an EMBL/GenBank/DDBJ whole genome shotgun (WGS) entry which is preliminary data.</text>
</comment>
<feature type="domain" description="Tryptophan synthase beta chain-like PALP" evidence="5">
    <location>
        <begin position="17"/>
        <end position="302"/>
    </location>
</feature>
<keyword evidence="3" id="KW-0663">Pyridoxal phosphate</keyword>
<dbReference type="Proteomes" id="UP000712673">
    <property type="component" value="Unassembled WGS sequence"/>
</dbReference>
<comment type="similarity">
    <text evidence="2">Belongs to the serine/threonine dehydratase family.</text>
</comment>
<evidence type="ECO:0000256" key="2">
    <source>
        <dbReference type="ARBA" id="ARBA00010869"/>
    </source>
</evidence>
<dbReference type="GO" id="GO:0009097">
    <property type="term" value="P:isoleucine biosynthetic process"/>
    <property type="evidence" value="ECO:0007669"/>
    <property type="project" value="TreeGrafter"/>
</dbReference>
<gene>
    <name evidence="6" type="ORF">FJZ47_04465</name>
</gene>
<name>A0A937W0F5_UNCTE</name>
<comment type="cofactor">
    <cofactor evidence="1">
        <name>pyridoxal 5'-phosphate</name>
        <dbReference type="ChEBI" id="CHEBI:597326"/>
    </cofactor>
</comment>
<evidence type="ECO:0000259" key="5">
    <source>
        <dbReference type="Pfam" id="PF00291"/>
    </source>
</evidence>
<dbReference type="GO" id="GO:0003941">
    <property type="term" value="F:L-serine ammonia-lyase activity"/>
    <property type="evidence" value="ECO:0007669"/>
    <property type="project" value="TreeGrafter"/>
</dbReference>
<dbReference type="FunFam" id="3.40.50.1100:FF:000005">
    <property type="entry name" value="Threonine dehydratase catabolic"/>
    <property type="match status" value="1"/>
</dbReference>
<reference evidence="6" key="1">
    <citation type="submission" date="2019-03" db="EMBL/GenBank/DDBJ databases">
        <title>Lake Tanganyika Metagenome-Assembled Genomes (MAGs).</title>
        <authorList>
            <person name="Tran P."/>
        </authorList>
    </citation>
    <scope>NUCLEOTIDE SEQUENCE</scope>
    <source>
        <strain evidence="6">K_DeepCast_65m_m2_066</strain>
    </source>
</reference>
<dbReference type="PANTHER" id="PTHR48078">
    <property type="entry name" value="THREONINE DEHYDRATASE, MITOCHONDRIAL-RELATED"/>
    <property type="match status" value="1"/>
</dbReference>
<dbReference type="GO" id="GO:0006565">
    <property type="term" value="P:L-serine catabolic process"/>
    <property type="evidence" value="ECO:0007669"/>
    <property type="project" value="TreeGrafter"/>
</dbReference>
<protein>
    <submittedName>
        <fullName evidence="6">Threonine dehydratase</fullName>
    </submittedName>
</protein>
<proteinExistence type="inferred from homology"/>
<dbReference type="EMBL" id="VGLS01000087">
    <property type="protein sequence ID" value="MBM3223042.1"/>
    <property type="molecule type" value="Genomic_DNA"/>
</dbReference>
<dbReference type="GO" id="GO:0004794">
    <property type="term" value="F:threonine deaminase activity"/>
    <property type="evidence" value="ECO:0007669"/>
    <property type="project" value="TreeGrafter"/>
</dbReference>
<dbReference type="InterPro" id="IPR036052">
    <property type="entry name" value="TrpB-like_PALP_sf"/>
</dbReference>
<dbReference type="InterPro" id="IPR050147">
    <property type="entry name" value="Ser/Thr_Dehydratase"/>
</dbReference>
<evidence type="ECO:0000313" key="7">
    <source>
        <dbReference type="Proteomes" id="UP000712673"/>
    </source>
</evidence>
<dbReference type="InterPro" id="IPR001926">
    <property type="entry name" value="TrpB-like_PALP"/>
</dbReference>
<dbReference type="SUPFAM" id="SSF53686">
    <property type="entry name" value="Tryptophan synthase beta subunit-like PLP-dependent enzymes"/>
    <property type="match status" value="1"/>
</dbReference>
<dbReference type="PANTHER" id="PTHR48078:SF7">
    <property type="entry name" value="BLL6502 PROTEIN"/>
    <property type="match status" value="1"/>
</dbReference>
<dbReference type="GO" id="GO:0006567">
    <property type="term" value="P:L-threonine catabolic process"/>
    <property type="evidence" value="ECO:0007669"/>
    <property type="project" value="TreeGrafter"/>
</dbReference>
<dbReference type="Gene3D" id="3.40.50.1100">
    <property type="match status" value="2"/>
</dbReference>